<name>A0A813C4F1_9DINO</name>
<accession>A0A813C4F1</accession>
<feature type="non-terminal residue" evidence="1">
    <location>
        <position position="1"/>
    </location>
</feature>
<gene>
    <name evidence="1" type="primary">Pol</name>
    <name evidence="1" type="ORF">SNEC2469_LOCUS33432</name>
</gene>
<protein>
    <submittedName>
        <fullName evidence="1">Pol protein</fullName>
    </submittedName>
</protein>
<feature type="non-terminal residue" evidence="1">
    <location>
        <position position="81"/>
    </location>
</feature>
<proteinExistence type="predicted"/>
<dbReference type="EMBL" id="CAJNJA010088111">
    <property type="protein sequence ID" value="CAE7939193.1"/>
    <property type="molecule type" value="Genomic_DNA"/>
</dbReference>
<evidence type="ECO:0000313" key="1">
    <source>
        <dbReference type="EMBL" id="CAE7939193.1"/>
    </source>
</evidence>
<keyword evidence="2" id="KW-1185">Reference proteome</keyword>
<dbReference type="Proteomes" id="UP000601435">
    <property type="component" value="Unassembled WGS sequence"/>
</dbReference>
<organism evidence="1 2">
    <name type="scientific">Symbiodinium necroappetens</name>
    <dbReference type="NCBI Taxonomy" id="1628268"/>
    <lineage>
        <taxon>Eukaryota</taxon>
        <taxon>Sar</taxon>
        <taxon>Alveolata</taxon>
        <taxon>Dinophyceae</taxon>
        <taxon>Suessiales</taxon>
        <taxon>Symbiodiniaceae</taxon>
        <taxon>Symbiodinium</taxon>
    </lineage>
</organism>
<comment type="caution">
    <text evidence="1">The sequence shown here is derived from an EMBL/GenBank/DDBJ whole genome shotgun (WGS) entry which is preliminary data.</text>
</comment>
<evidence type="ECO:0000313" key="2">
    <source>
        <dbReference type="Proteomes" id="UP000601435"/>
    </source>
</evidence>
<reference evidence="1" key="1">
    <citation type="submission" date="2021-02" db="EMBL/GenBank/DDBJ databases">
        <authorList>
            <person name="Dougan E. K."/>
            <person name="Rhodes N."/>
            <person name="Thang M."/>
            <person name="Chan C."/>
        </authorList>
    </citation>
    <scope>NUCLEOTIDE SEQUENCE</scope>
</reference>
<sequence>VQKDAAEYLQQLLQAQQLHSVQWDDCNFELKAISPFQCRYLLRLDQTTKLTTPVRFDRQTHSGHYRALLKVNDHWMYTDDS</sequence>
<dbReference type="AlphaFoldDB" id="A0A813C4F1"/>